<reference evidence="8 9" key="1">
    <citation type="journal article" date="2021" name="Sci. Rep.">
        <title>The genome of the diatom Chaetoceros tenuissimus carries an ancient integrated fragment of an extant virus.</title>
        <authorList>
            <person name="Hongo Y."/>
            <person name="Kimura K."/>
            <person name="Takaki Y."/>
            <person name="Yoshida Y."/>
            <person name="Baba S."/>
            <person name="Kobayashi G."/>
            <person name="Nagasaki K."/>
            <person name="Hano T."/>
            <person name="Tomaru Y."/>
        </authorList>
    </citation>
    <scope>NUCLEOTIDE SEQUENCE [LARGE SCALE GENOMIC DNA]</scope>
    <source>
        <strain evidence="8 9">NIES-3715</strain>
    </source>
</reference>
<comment type="catalytic activity">
    <reaction evidence="1 5">
        <text>[protein]-peptidylproline (omega=180) = [protein]-peptidylproline (omega=0)</text>
        <dbReference type="Rhea" id="RHEA:16237"/>
        <dbReference type="Rhea" id="RHEA-COMP:10747"/>
        <dbReference type="Rhea" id="RHEA-COMP:10748"/>
        <dbReference type="ChEBI" id="CHEBI:83833"/>
        <dbReference type="ChEBI" id="CHEBI:83834"/>
        <dbReference type="EC" id="5.2.1.8"/>
    </reaction>
</comment>
<evidence type="ECO:0000256" key="1">
    <source>
        <dbReference type="ARBA" id="ARBA00000971"/>
    </source>
</evidence>
<dbReference type="Pfam" id="PF00254">
    <property type="entry name" value="FKBP_C"/>
    <property type="match status" value="1"/>
</dbReference>
<dbReference type="EMBL" id="BLLK01000047">
    <property type="protein sequence ID" value="GFH54780.1"/>
    <property type="molecule type" value="Genomic_DNA"/>
</dbReference>
<dbReference type="AlphaFoldDB" id="A0AAD3D179"/>
<keyword evidence="9" id="KW-1185">Reference proteome</keyword>
<dbReference type="SUPFAM" id="SSF54534">
    <property type="entry name" value="FKBP-like"/>
    <property type="match status" value="1"/>
</dbReference>
<dbReference type="PANTHER" id="PTHR43811">
    <property type="entry name" value="FKBP-TYPE PEPTIDYL-PROLYL CIS-TRANS ISOMERASE FKPA"/>
    <property type="match status" value="1"/>
</dbReference>
<keyword evidence="4 5" id="KW-0413">Isomerase</keyword>
<gene>
    <name evidence="8" type="ORF">CTEN210_11256</name>
</gene>
<dbReference type="Gene3D" id="3.10.50.40">
    <property type="match status" value="1"/>
</dbReference>
<dbReference type="EC" id="5.2.1.8" evidence="2 5"/>
<dbReference type="PROSITE" id="PS50059">
    <property type="entry name" value="FKBP_PPIASE"/>
    <property type="match status" value="1"/>
</dbReference>
<evidence type="ECO:0000256" key="3">
    <source>
        <dbReference type="ARBA" id="ARBA00023110"/>
    </source>
</evidence>
<feature type="signal peptide" evidence="6">
    <location>
        <begin position="1"/>
        <end position="19"/>
    </location>
</feature>
<comment type="caution">
    <text evidence="8">The sequence shown here is derived from an EMBL/GenBank/DDBJ whole genome shotgun (WGS) entry which is preliminary data.</text>
</comment>
<evidence type="ECO:0000256" key="6">
    <source>
        <dbReference type="SAM" id="SignalP"/>
    </source>
</evidence>
<dbReference type="InterPro" id="IPR046357">
    <property type="entry name" value="PPIase_dom_sf"/>
</dbReference>
<evidence type="ECO:0000259" key="7">
    <source>
        <dbReference type="PROSITE" id="PS50059"/>
    </source>
</evidence>
<dbReference type="PANTHER" id="PTHR43811:SF19">
    <property type="entry name" value="39 KDA FK506-BINDING NUCLEAR PROTEIN"/>
    <property type="match status" value="1"/>
</dbReference>
<sequence>MFSKKFTLAVLLCAIGANAFSVDNSNRRAFLAKFASGSAAVVGASALAPTQTLAAPEIIKLNSGVKYAVTKPVDKGSYPQVGDFVVVEYTGYLANGQIFDATHSEGKKNALLFKLGSNAVIPGLNEVVANMKVGEKVQAIMPPNMAFGDDGICIEKGDEKECLIKPGATLVYDVLLKKTSIPPP</sequence>
<evidence type="ECO:0000256" key="4">
    <source>
        <dbReference type="ARBA" id="ARBA00023235"/>
    </source>
</evidence>
<name>A0AAD3D179_9STRA</name>
<dbReference type="Proteomes" id="UP001054902">
    <property type="component" value="Unassembled WGS sequence"/>
</dbReference>
<dbReference type="InterPro" id="IPR006311">
    <property type="entry name" value="TAT_signal"/>
</dbReference>
<keyword evidence="6" id="KW-0732">Signal</keyword>
<keyword evidence="3 5" id="KW-0697">Rotamase</keyword>
<accession>A0AAD3D179</accession>
<evidence type="ECO:0000256" key="5">
    <source>
        <dbReference type="PROSITE-ProRule" id="PRU00277"/>
    </source>
</evidence>
<protein>
    <recommendedName>
        <fullName evidence="2 5">peptidylprolyl isomerase</fullName>
        <ecNumber evidence="2 5">5.2.1.8</ecNumber>
    </recommendedName>
</protein>
<dbReference type="GO" id="GO:0003755">
    <property type="term" value="F:peptidyl-prolyl cis-trans isomerase activity"/>
    <property type="evidence" value="ECO:0007669"/>
    <property type="project" value="UniProtKB-KW"/>
</dbReference>
<feature type="chain" id="PRO_5042238665" description="peptidylprolyl isomerase" evidence="6">
    <location>
        <begin position="20"/>
        <end position="184"/>
    </location>
</feature>
<evidence type="ECO:0000313" key="8">
    <source>
        <dbReference type="EMBL" id="GFH54780.1"/>
    </source>
</evidence>
<feature type="domain" description="PPIase FKBP-type" evidence="7">
    <location>
        <begin position="82"/>
        <end position="180"/>
    </location>
</feature>
<evidence type="ECO:0000313" key="9">
    <source>
        <dbReference type="Proteomes" id="UP001054902"/>
    </source>
</evidence>
<dbReference type="PROSITE" id="PS51318">
    <property type="entry name" value="TAT"/>
    <property type="match status" value="1"/>
</dbReference>
<evidence type="ECO:0000256" key="2">
    <source>
        <dbReference type="ARBA" id="ARBA00013194"/>
    </source>
</evidence>
<organism evidence="8 9">
    <name type="scientific">Chaetoceros tenuissimus</name>
    <dbReference type="NCBI Taxonomy" id="426638"/>
    <lineage>
        <taxon>Eukaryota</taxon>
        <taxon>Sar</taxon>
        <taxon>Stramenopiles</taxon>
        <taxon>Ochrophyta</taxon>
        <taxon>Bacillariophyta</taxon>
        <taxon>Coscinodiscophyceae</taxon>
        <taxon>Chaetocerotophycidae</taxon>
        <taxon>Chaetocerotales</taxon>
        <taxon>Chaetocerotaceae</taxon>
        <taxon>Chaetoceros</taxon>
    </lineage>
</organism>
<dbReference type="InterPro" id="IPR001179">
    <property type="entry name" value="PPIase_FKBP_dom"/>
</dbReference>
<proteinExistence type="predicted"/>